<protein>
    <recommendedName>
        <fullName evidence="5">PARP catalytic domain-containing protein</fullName>
    </recommendedName>
</protein>
<keyword evidence="7" id="KW-1185">Reference proteome</keyword>
<evidence type="ECO:0000256" key="3">
    <source>
        <dbReference type="ARBA" id="ARBA00022695"/>
    </source>
</evidence>
<evidence type="ECO:0000256" key="2">
    <source>
        <dbReference type="ARBA" id="ARBA00022679"/>
    </source>
</evidence>
<dbReference type="InterPro" id="IPR051838">
    <property type="entry name" value="ARTD_PARP"/>
</dbReference>
<sequence>MHIIESRMKRRVPLKHSVLFNKAKHSEDWHQAIDAIAGVLPPSDSKFPYPLLRQATEDYLKKKGKITQNDADIRLAILIESHTARDIAVAAAAHAMTAGSLRAILHVNLNVSHGSYWGLETWLQCLIAANYNNPASVTDLEARWAHCLLPFATHGPAAAGKVLIGISRALRECATPNMNIVPDFLTLTSRAVADYGAHLEGLRLKNNWTSAYAASCWMAELSRTLPASTPPGFLLPEHILDTQFPIWRVWARWRPDLKVIQLLSSIDGNTTGLLSDLLRLEGPDFINGEKTTLREGLIDQYTPGCSFIKLGHVLIEVLDHTRDGLGKILESVMSTLVSICTATAPVYRHRLFSFFAEVTVNQPLTQEALNLVQAILFMVGGLSTNTSPIFTDNVLRVYTQRTELGGRFIHELQDLIRLFDHERAFSLRKILLTPDVLEGITRCIQESQAAVCMLLKDNQPWTELALELHAFCTVLKQSETVPIVGHKVMEQTCLLLPSEENMKMAVDIYSAARCQDSKSPDLSLDTSRSIEHGTSVIFRDQTKRIPNPLEEVVEQYISHGLLSLQAPSFASQRTFSALLKIWEGKFDREITQSRRLLAISVANVTDDNIDLRIRCLNGIASTEEQLGPGLYVQDLLEALQDKARSTEDRIVELIRLLARCSTVNDFKAQLLCWRDLAYHLLAPMTELGVLKCVDLIDHTSKTMNTVEWLSFLTDVQSVFVAGPALPPEDNAIPSILRPELQRHRGELMRYTKTLTRLESSLGIGSGAMRFILSRGSGRSDSILSILQTLQYAEQEPVESFLHDIVGLLSTQAKDAWEFADCVSILHKASSETVEICKKIWDAKHGFLMIPGLPGYDHGQSLIPSFGGQSTNVAVKKPVTLSTHKISAPANPTAVKCSVPEAVVEVMVAGWLLDKEADELTRSAVYSIANLLNIVRKGFGISKKPLLEAAVFWQKIEDEIIQEAKRLQIVQKALKSKDPKGTSLILQELGVSDTSELDEEIAKLPVGIMDMVERIDDHEVGITFSLSAISQLQRSAMGIPDDASTLMLQLLLDKNMDSPPAFCLHYDTDQHFETMAHARYSCSAKSESPTKQICTSTQTALTWQLSRFIYSKLCSGVIGIADIYQQVTAWIPGLAKSCVSCSTSHSSQSIQLRRSTPCEAFACARLWYDLPLHVRIPEVRSDPFAVDMALSSVYAAATANKPELLPSCPIRGFETIKSILNSLPTMRVMRDAVNLSSVLSSYHPQAEQLISWAVVHHRGFLATATGLLKIPNLAPGTHQFVLTNASPKLEATFVQKIQWTKRETTVLFHGTALDRLPAILAQGLRVCSGTTLQRTGAAHGKGIYLSDDPATSFYYSPASLSWKNSGLSNMRMLLGCDVVGSGNKVSGNIHVISDADIVMVRYVLLFTKDARMPIRGHVEPAMASGMKVLRSGAV</sequence>
<proteinExistence type="predicted"/>
<dbReference type="Proteomes" id="UP000193240">
    <property type="component" value="Unassembled WGS sequence"/>
</dbReference>
<gene>
    <name evidence="6" type="ORF">B5807_06525</name>
</gene>
<dbReference type="GO" id="GO:0003950">
    <property type="term" value="F:NAD+ poly-ADP-ribosyltransferase activity"/>
    <property type="evidence" value="ECO:0007669"/>
    <property type="project" value="InterPro"/>
</dbReference>
<dbReference type="GO" id="GO:0016779">
    <property type="term" value="F:nucleotidyltransferase activity"/>
    <property type="evidence" value="ECO:0007669"/>
    <property type="project" value="UniProtKB-KW"/>
</dbReference>
<evidence type="ECO:0000313" key="7">
    <source>
        <dbReference type="Proteomes" id="UP000193240"/>
    </source>
</evidence>
<evidence type="ECO:0000313" key="6">
    <source>
        <dbReference type="EMBL" id="OSS48037.1"/>
    </source>
</evidence>
<dbReference type="Pfam" id="PF00644">
    <property type="entry name" value="PARP"/>
    <property type="match status" value="1"/>
</dbReference>
<organism evidence="6 7">
    <name type="scientific">Epicoccum nigrum</name>
    <name type="common">Soil fungus</name>
    <name type="synonym">Epicoccum purpurascens</name>
    <dbReference type="NCBI Taxonomy" id="105696"/>
    <lineage>
        <taxon>Eukaryota</taxon>
        <taxon>Fungi</taxon>
        <taxon>Dikarya</taxon>
        <taxon>Ascomycota</taxon>
        <taxon>Pezizomycotina</taxon>
        <taxon>Dothideomycetes</taxon>
        <taxon>Pleosporomycetidae</taxon>
        <taxon>Pleosporales</taxon>
        <taxon>Pleosporineae</taxon>
        <taxon>Didymellaceae</taxon>
        <taxon>Epicoccum</taxon>
    </lineage>
</organism>
<dbReference type="OMA" id="ETTVLFH"/>
<keyword evidence="4" id="KW-0520">NAD</keyword>
<dbReference type="STRING" id="105696.A0A1Y2LXW8"/>
<name>A0A1Y2LXW8_EPING</name>
<dbReference type="InterPro" id="IPR012317">
    <property type="entry name" value="Poly(ADP-ribose)pol_cat_dom"/>
</dbReference>
<feature type="domain" description="PARP catalytic" evidence="5">
    <location>
        <begin position="1290"/>
        <end position="1380"/>
    </location>
</feature>
<dbReference type="EMBL" id="KZ107847">
    <property type="protein sequence ID" value="OSS48037.1"/>
    <property type="molecule type" value="Genomic_DNA"/>
</dbReference>
<dbReference type="Gene3D" id="3.90.228.10">
    <property type="match status" value="1"/>
</dbReference>
<evidence type="ECO:0000256" key="4">
    <source>
        <dbReference type="ARBA" id="ARBA00023027"/>
    </source>
</evidence>
<keyword evidence="1" id="KW-0328">Glycosyltransferase</keyword>
<keyword evidence="2" id="KW-0808">Transferase</keyword>
<evidence type="ECO:0000259" key="5">
    <source>
        <dbReference type="Pfam" id="PF00644"/>
    </source>
</evidence>
<evidence type="ECO:0000256" key="1">
    <source>
        <dbReference type="ARBA" id="ARBA00022676"/>
    </source>
</evidence>
<dbReference type="SUPFAM" id="SSF56399">
    <property type="entry name" value="ADP-ribosylation"/>
    <property type="match status" value="1"/>
</dbReference>
<accession>A0A1Y2LXW8</accession>
<reference evidence="6 7" key="1">
    <citation type="journal article" date="2017" name="Genome Announc.">
        <title>Genome sequence of the saprophytic ascomycete Epicoccum nigrum ICMP 19927 strain isolated from New Zealand.</title>
        <authorList>
            <person name="Fokin M."/>
            <person name="Fleetwood D."/>
            <person name="Weir B.S."/>
            <person name="Villas-Boas S.G."/>
        </authorList>
    </citation>
    <scope>NUCLEOTIDE SEQUENCE [LARGE SCALE GENOMIC DNA]</scope>
    <source>
        <strain evidence="6 7">ICMP 19927</strain>
    </source>
</reference>
<dbReference type="InParanoid" id="A0A1Y2LXW8"/>
<dbReference type="PANTHER" id="PTHR21328">
    <property type="entry name" value="POLY ADP-RIBOSE POLYMERASE FAMILY, MEMBER PARP"/>
    <property type="match status" value="1"/>
</dbReference>
<keyword evidence="3" id="KW-0548">Nucleotidyltransferase</keyword>